<gene>
    <name evidence="1" type="ORF">IW256_002243</name>
</gene>
<dbReference type="AlphaFoldDB" id="A0A931GIA5"/>
<dbReference type="EMBL" id="JADOUA010000001">
    <property type="protein sequence ID" value="MBG6088130.1"/>
    <property type="molecule type" value="Genomic_DNA"/>
</dbReference>
<keyword evidence="2" id="KW-1185">Reference proteome</keyword>
<sequence>MSTDVVHRVLANAELCQLREHEETAARPAPLLPPKLKATYLVGADPDRQRFWTEIFTSLV</sequence>
<protein>
    <submittedName>
        <fullName evidence="1">Uncharacterized protein</fullName>
    </submittedName>
</protein>
<evidence type="ECO:0000313" key="2">
    <source>
        <dbReference type="Proteomes" id="UP000614047"/>
    </source>
</evidence>
<evidence type="ECO:0000313" key="1">
    <source>
        <dbReference type="EMBL" id="MBG6088130.1"/>
    </source>
</evidence>
<name>A0A931GIA5_9ACTN</name>
<accession>A0A931GIA5</accession>
<proteinExistence type="predicted"/>
<reference evidence="1" key="1">
    <citation type="submission" date="2020-11" db="EMBL/GenBank/DDBJ databases">
        <title>Sequencing the genomes of 1000 actinobacteria strains.</title>
        <authorList>
            <person name="Klenk H.-P."/>
        </authorList>
    </citation>
    <scope>NUCLEOTIDE SEQUENCE</scope>
    <source>
        <strain evidence="1">DSM 43175</strain>
    </source>
</reference>
<dbReference type="RefSeq" id="WP_197010894.1">
    <property type="nucleotide sequence ID" value="NZ_BAABES010000035.1"/>
</dbReference>
<organism evidence="1 2">
    <name type="scientific">Actinomadura viridis</name>
    <dbReference type="NCBI Taxonomy" id="58110"/>
    <lineage>
        <taxon>Bacteria</taxon>
        <taxon>Bacillati</taxon>
        <taxon>Actinomycetota</taxon>
        <taxon>Actinomycetes</taxon>
        <taxon>Streptosporangiales</taxon>
        <taxon>Thermomonosporaceae</taxon>
        <taxon>Actinomadura</taxon>
    </lineage>
</organism>
<dbReference type="Proteomes" id="UP000614047">
    <property type="component" value="Unassembled WGS sequence"/>
</dbReference>
<comment type="caution">
    <text evidence="1">The sequence shown here is derived from an EMBL/GenBank/DDBJ whole genome shotgun (WGS) entry which is preliminary data.</text>
</comment>